<feature type="transmembrane region" description="Helical" evidence="8">
    <location>
        <begin position="77"/>
        <end position="98"/>
    </location>
</feature>
<gene>
    <name evidence="11" type="ORF">P409_13705</name>
</gene>
<dbReference type="PANTHER" id="PTHR43394:SF1">
    <property type="entry name" value="ATP-BINDING CASSETTE SUB-FAMILY B MEMBER 10, MITOCHONDRIAL"/>
    <property type="match status" value="1"/>
</dbReference>
<dbReference type="GO" id="GO:0005524">
    <property type="term" value="F:ATP binding"/>
    <property type="evidence" value="ECO:0007669"/>
    <property type="project" value="UniProtKB-KW"/>
</dbReference>
<evidence type="ECO:0000256" key="4">
    <source>
        <dbReference type="ARBA" id="ARBA00022741"/>
    </source>
</evidence>
<dbReference type="CDD" id="cd03251">
    <property type="entry name" value="ABCC_MsbA"/>
    <property type="match status" value="1"/>
</dbReference>
<dbReference type="InterPro" id="IPR003593">
    <property type="entry name" value="AAA+_ATPase"/>
</dbReference>
<dbReference type="FunFam" id="3.40.50.300:FF:000287">
    <property type="entry name" value="Multidrug ABC transporter ATP-binding protein"/>
    <property type="match status" value="1"/>
</dbReference>
<evidence type="ECO:0000256" key="2">
    <source>
        <dbReference type="ARBA" id="ARBA00022448"/>
    </source>
</evidence>
<dbReference type="InterPro" id="IPR011527">
    <property type="entry name" value="ABC1_TM_dom"/>
</dbReference>
<dbReference type="EMBL" id="JANX01000145">
    <property type="protein sequence ID" value="KGM33821.1"/>
    <property type="molecule type" value="Genomic_DNA"/>
</dbReference>
<evidence type="ECO:0000313" key="12">
    <source>
        <dbReference type="Proteomes" id="UP000029995"/>
    </source>
</evidence>
<evidence type="ECO:0008006" key="13">
    <source>
        <dbReference type="Google" id="ProtNLM"/>
    </source>
</evidence>
<keyword evidence="5" id="KW-0067">ATP-binding</keyword>
<dbReference type="InterPro" id="IPR027417">
    <property type="entry name" value="P-loop_NTPase"/>
</dbReference>
<feature type="transmembrane region" description="Helical" evidence="8">
    <location>
        <begin position="175"/>
        <end position="196"/>
    </location>
</feature>
<evidence type="ECO:0000256" key="1">
    <source>
        <dbReference type="ARBA" id="ARBA00004651"/>
    </source>
</evidence>
<organism evidence="11 12">
    <name type="scientific">Inquilinus limosus MP06</name>
    <dbReference type="NCBI Taxonomy" id="1398085"/>
    <lineage>
        <taxon>Bacteria</taxon>
        <taxon>Pseudomonadati</taxon>
        <taxon>Pseudomonadota</taxon>
        <taxon>Alphaproteobacteria</taxon>
        <taxon>Rhodospirillales</taxon>
        <taxon>Rhodospirillaceae</taxon>
        <taxon>Inquilinus</taxon>
    </lineage>
</organism>
<evidence type="ECO:0000259" key="9">
    <source>
        <dbReference type="PROSITE" id="PS50893"/>
    </source>
</evidence>
<dbReference type="GO" id="GO:0005886">
    <property type="term" value="C:plasma membrane"/>
    <property type="evidence" value="ECO:0007669"/>
    <property type="project" value="UniProtKB-SubCell"/>
</dbReference>
<keyword evidence="7 8" id="KW-0472">Membrane</keyword>
<evidence type="ECO:0000256" key="7">
    <source>
        <dbReference type="ARBA" id="ARBA00023136"/>
    </source>
</evidence>
<name>A0A0A0D571_9PROT</name>
<dbReference type="SUPFAM" id="SSF90123">
    <property type="entry name" value="ABC transporter transmembrane region"/>
    <property type="match status" value="1"/>
</dbReference>
<accession>A0A0A0D571</accession>
<comment type="caution">
    <text evidence="11">The sequence shown here is derived from an EMBL/GenBank/DDBJ whole genome shotgun (WGS) entry which is preliminary data.</text>
</comment>
<dbReference type="InterPro" id="IPR036640">
    <property type="entry name" value="ABC1_TM_sf"/>
</dbReference>
<dbReference type="CDD" id="cd18552">
    <property type="entry name" value="ABC_6TM_MsbA_like"/>
    <property type="match status" value="1"/>
</dbReference>
<reference evidence="11 12" key="1">
    <citation type="submission" date="2014-01" db="EMBL/GenBank/DDBJ databases">
        <title>Genome sequence determination for a cystic fibrosis isolate, Inquilinus limosus.</title>
        <authorList>
            <person name="Pino M."/>
            <person name="Di Conza J."/>
            <person name="Gutkind G."/>
        </authorList>
    </citation>
    <scope>NUCLEOTIDE SEQUENCE [LARGE SCALE GENOMIC DNA]</scope>
    <source>
        <strain evidence="11 12">MP06</strain>
    </source>
</reference>
<sequence length="608" mass="66284">MSKRAQTAIGPRTGQMTDWQIAKRMLREHMKGHFWRFVMAFLCLAATAAATSAIPYALQHTLDGIFTEKNAELLMPISIAVVVIFFIRGASTYGFTVVMNSIGRRIVAELQMRMFSRKIWDDLASFHATASGHLVSQFIYNVQAVMGAVSTSAASIGRDATTLLGLLVAMFYMDWRLALVASITFPLSAIPVIKVGRDLRKVTRKSQFGMGELTSYLTQVFQGIRHVKAYNAEHRTIKATETFVQAVSKLSQRMTRIKSYNTPFMEVLSGIAIAGVIFYGGSQVISGNRTTGEFTAFIFALISTYDPLKRIVNTWGSVQVGMTAAEGIFAMIDKQPTITDRPGAAVLDRVTGTIRLEDVHFSYGPAIPALRGISVEIPAGKTVALVGPSGAGKSTLLNLIPRFYDPTEGAVRIDGHDIREVTQHSLREQIGLVSQETTLFDATVRDNIAYARPGASQEEIEAAARGAAAHDFILSLPQGYDTQIGEHGVRLSGGQRQRLSIARAMLKNAPILLLDEATSALDTESERQVQDALTRLMVGRTTLMIAHRLSTVRGADLIYVLDQGQVVETGNHAELLQRGGLYARLWTMQTAEDEQAGGEARAVVAVAG</sequence>
<dbReference type="GO" id="GO:0015421">
    <property type="term" value="F:ABC-type oligopeptide transporter activity"/>
    <property type="evidence" value="ECO:0007669"/>
    <property type="project" value="TreeGrafter"/>
</dbReference>
<dbReference type="GO" id="GO:0090374">
    <property type="term" value="P:oligopeptide export from mitochondrion"/>
    <property type="evidence" value="ECO:0007669"/>
    <property type="project" value="TreeGrafter"/>
</dbReference>
<dbReference type="SUPFAM" id="SSF52540">
    <property type="entry name" value="P-loop containing nucleoside triphosphate hydrolases"/>
    <property type="match status" value="1"/>
</dbReference>
<dbReference type="Gene3D" id="1.20.1560.10">
    <property type="entry name" value="ABC transporter type 1, transmembrane domain"/>
    <property type="match status" value="1"/>
</dbReference>
<keyword evidence="3 8" id="KW-0812">Transmembrane</keyword>
<feature type="domain" description="ABC transporter" evidence="9">
    <location>
        <begin position="354"/>
        <end position="588"/>
    </location>
</feature>
<dbReference type="SMART" id="SM00382">
    <property type="entry name" value="AAA"/>
    <property type="match status" value="1"/>
</dbReference>
<evidence type="ECO:0000256" key="5">
    <source>
        <dbReference type="ARBA" id="ARBA00022840"/>
    </source>
</evidence>
<dbReference type="Pfam" id="PF00664">
    <property type="entry name" value="ABC_membrane"/>
    <property type="match status" value="1"/>
</dbReference>
<dbReference type="InterPro" id="IPR003439">
    <property type="entry name" value="ABC_transporter-like_ATP-bd"/>
</dbReference>
<dbReference type="PANTHER" id="PTHR43394">
    <property type="entry name" value="ATP-DEPENDENT PERMEASE MDL1, MITOCHONDRIAL"/>
    <property type="match status" value="1"/>
</dbReference>
<evidence type="ECO:0000313" key="11">
    <source>
        <dbReference type="EMBL" id="KGM33821.1"/>
    </source>
</evidence>
<dbReference type="PROSITE" id="PS50929">
    <property type="entry name" value="ABC_TM1F"/>
    <property type="match status" value="1"/>
</dbReference>
<dbReference type="AlphaFoldDB" id="A0A0A0D571"/>
<evidence type="ECO:0000256" key="3">
    <source>
        <dbReference type="ARBA" id="ARBA00022692"/>
    </source>
</evidence>
<feature type="transmembrane region" description="Helical" evidence="8">
    <location>
        <begin position="263"/>
        <end position="281"/>
    </location>
</feature>
<comment type="subcellular location">
    <subcellularLocation>
        <location evidence="1">Cell membrane</location>
        <topology evidence="1">Multi-pass membrane protein</topology>
    </subcellularLocation>
</comment>
<evidence type="ECO:0000256" key="6">
    <source>
        <dbReference type="ARBA" id="ARBA00022989"/>
    </source>
</evidence>
<dbReference type="Pfam" id="PF00005">
    <property type="entry name" value="ABC_tran"/>
    <property type="match status" value="1"/>
</dbReference>
<dbReference type="InterPro" id="IPR039421">
    <property type="entry name" value="Type_1_exporter"/>
</dbReference>
<proteinExistence type="predicted"/>
<evidence type="ECO:0000259" key="10">
    <source>
        <dbReference type="PROSITE" id="PS50929"/>
    </source>
</evidence>
<dbReference type="PROSITE" id="PS50893">
    <property type="entry name" value="ABC_TRANSPORTER_2"/>
    <property type="match status" value="1"/>
</dbReference>
<feature type="domain" description="ABC transmembrane type-1" evidence="10">
    <location>
        <begin position="38"/>
        <end position="319"/>
    </location>
</feature>
<keyword evidence="6 8" id="KW-1133">Transmembrane helix</keyword>
<dbReference type="InterPro" id="IPR017871">
    <property type="entry name" value="ABC_transporter-like_CS"/>
</dbReference>
<keyword evidence="4" id="KW-0547">Nucleotide-binding</keyword>
<dbReference type="Gene3D" id="3.40.50.300">
    <property type="entry name" value="P-loop containing nucleotide triphosphate hydrolases"/>
    <property type="match status" value="1"/>
</dbReference>
<dbReference type="Proteomes" id="UP000029995">
    <property type="component" value="Unassembled WGS sequence"/>
</dbReference>
<evidence type="ECO:0000256" key="8">
    <source>
        <dbReference type="SAM" id="Phobius"/>
    </source>
</evidence>
<keyword evidence="2" id="KW-0813">Transport</keyword>
<protein>
    <recommendedName>
        <fullName evidence="13">ABC transporter permease</fullName>
    </recommendedName>
</protein>
<dbReference type="PROSITE" id="PS00211">
    <property type="entry name" value="ABC_TRANSPORTER_1"/>
    <property type="match status" value="1"/>
</dbReference>
<dbReference type="GO" id="GO:0016887">
    <property type="term" value="F:ATP hydrolysis activity"/>
    <property type="evidence" value="ECO:0007669"/>
    <property type="project" value="InterPro"/>
</dbReference>